<keyword evidence="4 6" id="KW-1133">Transmembrane helix</keyword>
<gene>
    <name evidence="7" type="ORF">GCM10009839_80250</name>
</gene>
<feature type="transmembrane region" description="Helical" evidence="6">
    <location>
        <begin position="256"/>
        <end position="277"/>
    </location>
</feature>
<evidence type="ECO:0000256" key="4">
    <source>
        <dbReference type="ARBA" id="ARBA00022989"/>
    </source>
</evidence>
<dbReference type="Gene3D" id="1.20.1250.20">
    <property type="entry name" value="MFS general substrate transporter like domains"/>
    <property type="match status" value="1"/>
</dbReference>
<comment type="subcellular location">
    <subcellularLocation>
        <location evidence="1">Cell membrane</location>
        <topology evidence="1">Multi-pass membrane protein</topology>
    </subcellularLocation>
</comment>
<dbReference type="RefSeq" id="WP_344670968.1">
    <property type="nucleotide sequence ID" value="NZ_BAAAQN010000071.1"/>
</dbReference>
<reference evidence="7 8" key="1">
    <citation type="journal article" date="2019" name="Int. J. Syst. Evol. Microbiol.">
        <title>The Global Catalogue of Microorganisms (GCM) 10K type strain sequencing project: providing services to taxonomists for standard genome sequencing and annotation.</title>
        <authorList>
            <consortium name="The Broad Institute Genomics Platform"/>
            <consortium name="The Broad Institute Genome Sequencing Center for Infectious Disease"/>
            <person name="Wu L."/>
            <person name="Ma J."/>
        </authorList>
    </citation>
    <scope>NUCLEOTIDE SEQUENCE [LARGE SCALE GENOMIC DNA]</scope>
    <source>
        <strain evidence="7 8">JCM 16014</strain>
    </source>
</reference>
<keyword evidence="5 6" id="KW-0472">Membrane</keyword>
<feature type="transmembrane region" description="Helical" evidence="6">
    <location>
        <begin position="82"/>
        <end position="101"/>
    </location>
</feature>
<dbReference type="SUPFAM" id="SSF103473">
    <property type="entry name" value="MFS general substrate transporter"/>
    <property type="match status" value="1"/>
</dbReference>
<keyword evidence="3 6" id="KW-0812">Transmembrane</keyword>
<dbReference type="InterPro" id="IPR011701">
    <property type="entry name" value="MFS"/>
</dbReference>
<proteinExistence type="predicted"/>
<feature type="transmembrane region" description="Helical" evidence="6">
    <location>
        <begin position="289"/>
        <end position="317"/>
    </location>
</feature>
<dbReference type="PANTHER" id="PTHR23513:SF11">
    <property type="entry name" value="STAPHYLOFERRIN A TRANSPORTER"/>
    <property type="match status" value="1"/>
</dbReference>
<dbReference type="PANTHER" id="PTHR23513">
    <property type="entry name" value="INTEGRAL MEMBRANE EFFLUX PROTEIN-RELATED"/>
    <property type="match status" value="1"/>
</dbReference>
<feature type="transmembrane region" description="Helical" evidence="6">
    <location>
        <begin position="222"/>
        <end position="244"/>
    </location>
</feature>
<organism evidence="7 8">
    <name type="scientific">Catenulispora yoronensis</name>
    <dbReference type="NCBI Taxonomy" id="450799"/>
    <lineage>
        <taxon>Bacteria</taxon>
        <taxon>Bacillati</taxon>
        <taxon>Actinomycetota</taxon>
        <taxon>Actinomycetes</taxon>
        <taxon>Catenulisporales</taxon>
        <taxon>Catenulisporaceae</taxon>
        <taxon>Catenulispora</taxon>
    </lineage>
</organism>
<feature type="transmembrane region" description="Helical" evidence="6">
    <location>
        <begin position="145"/>
        <end position="167"/>
    </location>
</feature>
<dbReference type="EMBL" id="BAAAQN010000071">
    <property type="protein sequence ID" value="GAA2058409.1"/>
    <property type="molecule type" value="Genomic_DNA"/>
</dbReference>
<dbReference type="Proteomes" id="UP001500751">
    <property type="component" value="Unassembled WGS sequence"/>
</dbReference>
<evidence type="ECO:0000256" key="6">
    <source>
        <dbReference type="SAM" id="Phobius"/>
    </source>
</evidence>
<feature type="transmembrane region" description="Helical" evidence="6">
    <location>
        <begin position="21"/>
        <end position="43"/>
    </location>
</feature>
<dbReference type="InterPro" id="IPR036259">
    <property type="entry name" value="MFS_trans_sf"/>
</dbReference>
<keyword evidence="2" id="KW-1003">Cell membrane</keyword>
<keyword evidence="8" id="KW-1185">Reference proteome</keyword>
<comment type="caution">
    <text evidence="7">The sequence shown here is derived from an EMBL/GenBank/DDBJ whole genome shotgun (WGS) entry which is preliminary data.</text>
</comment>
<dbReference type="CDD" id="cd06173">
    <property type="entry name" value="MFS_MefA_like"/>
    <property type="match status" value="1"/>
</dbReference>
<protein>
    <submittedName>
        <fullName evidence="7">MFS transporter</fullName>
    </submittedName>
</protein>
<evidence type="ECO:0000256" key="3">
    <source>
        <dbReference type="ARBA" id="ARBA00022692"/>
    </source>
</evidence>
<dbReference type="Pfam" id="PF07690">
    <property type="entry name" value="MFS_1"/>
    <property type="match status" value="1"/>
</dbReference>
<evidence type="ECO:0000313" key="8">
    <source>
        <dbReference type="Proteomes" id="UP001500751"/>
    </source>
</evidence>
<feature type="transmembrane region" description="Helical" evidence="6">
    <location>
        <begin position="376"/>
        <end position="397"/>
    </location>
</feature>
<name>A0ABN2VCC9_9ACTN</name>
<feature type="transmembrane region" description="Helical" evidence="6">
    <location>
        <begin position="49"/>
        <end position="70"/>
    </location>
</feature>
<evidence type="ECO:0000256" key="5">
    <source>
        <dbReference type="ARBA" id="ARBA00023136"/>
    </source>
</evidence>
<evidence type="ECO:0000256" key="1">
    <source>
        <dbReference type="ARBA" id="ARBA00004651"/>
    </source>
</evidence>
<evidence type="ECO:0000313" key="7">
    <source>
        <dbReference type="EMBL" id="GAA2058409.1"/>
    </source>
</evidence>
<evidence type="ECO:0000256" key="2">
    <source>
        <dbReference type="ARBA" id="ARBA00022475"/>
    </source>
</evidence>
<accession>A0ABN2VCC9</accession>
<sequence>MFRRAEFELFHVRPYRLFFTARVTSALSDAMIPVGLAVAALSAGFGAGGLGLVLAGQVGMFVVFVMVGGVFADRFGPLRQMIGADVTRFVLQGTLAGYLILVGHPPFWFFLLGSLIHGTATGLFQPGLGSMMPTIAPGRVQEGSGLLSSATALMAVIGAAAGGGLVAVAGPQAVFAVDTCAYAVSAVCLLRLRGTSPAQPEAAQHWKQDIVEGWREFRSRTWFWTVIVVFAVMSLVAFGPFFVLSISVLTTRHGSTAFGLMLALEMAGGVLGGLSVARLRPRFPLRTAFLLTFPMALPMVTIGVDAPLLLTGAAMFVSGWTRSMELVLWTTTGQTQIPPPVLNRLYAYDVAGCTSLLAVGQALSGPEATLIGERGALLLSAGATVLGCAVLLAVPAVRSLRAAAEPLTAPALAL</sequence>